<evidence type="ECO:0000313" key="9">
    <source>
        <dbReference type="EMBL" id="CAF9924049.1"/>
    </source>
</evidence>
<comment type="caution">
    <text evidence="9">The sequence shown here is derived from an EMBL/GenBank/DDBJ whole genome shotgun (WGS) entry which is preliminary data.</text>
</comment>
<keyword evidence="6 8" id="KW-0408">Iron</keyword>
<gene>
    <name evidence="9" type="ORF">GOMPHAMPRED_003531</name>
</gene>
<evidence type="ECO:0000256" key="4">
    <source>
        <dbReference type="ARBA" id="ARBA00022723"/>
    </source>
</evidence>
<evidence type="ECO:0000256" key="7">
    <source>
        <dbReference type="ARBA" id="ARBA00023033"/>
    </source>
</evidence>
<comment type="similarity">
    <text evidence="2">Belongs to the cytochrome P450 family.</text>
</comment>
<dbReference type="OrthoDB" id="1844152at2759"/>
<dbReference type="Gene3D" id="1.10.630.10">
    <property type="entry name" value="Cytochrome P450"/>
    <property type="match status" value="1"/>
</dbReference>
<dbReference type="GO" id="GO:0020037">
    <property type="term" value="F:heme binding"/>
    <property type="evidence" value="ECO:0007669"/>
    <property type="project" value="InterPro"/>
</dbReference>
<comment type="cofactor">
    <cofactor evidence="1 8">
        <name>heme</name>
        <dbReference type="ChEBI" id="CHEBI:30413"/>
    </cofactor>
</comment>
<keyword evidence="10" id="KW-1185">Reference proteome</keyword>
<dbReference type="PANTHER" id="PTHR46206:SF2">
    <property type="entry name" value="CYTOCHROME P450 MONOOXYGENASE AUSG-RELATED"/>
    <property type="match status" value="1"/>
</dbReference>
<dbReference type="SUPFAM" id="SSF48264">
    <property type="entry name" value="Cytochrome P450"/>
    <property type="match status" value="1"/>
</dbReference>
<feature type="binding site" description="axial binding residue" evidence="8">
    <location>
        <position position="327"/>
    </location>
    <ligand>
        <name>heme</name>
        <dbReference type="ChEBI" id="CHEBI:30413"/>
    </ligand>
    <ligandPart>
        <name>Fe</name>
        <dbReference type="ChEBI" id="CHEBI:18248"/>
    </ligandPart>
</feature>
<reference evidence="9" key="1">
    <citation type="submission" date="2021-03" db="EMBL/GenBank/DDBJ databases">
        <authorList>
            <person name="Tagirdzhanova G."/>
        </authorList>
    </citation>
    <scope>NUCLEOTIDE SEQUENCE</scope>
</reference>
<evidence type="ECO:0000256" key="6">
    <source>
        <dbReference type="ARBA" id="ARBA00023004"/>
    </source>
</evidence>
<dbReference type="EMBL" id="CAJPDQ010000020">
    <property type="protein sequence ID" value="CAF9924049.1"/>
    <property type="molecule type" value="Genomic_DNA"/>
</dbReference>
<dbReference type="PANTHER" id="PTHR46206">
    <property type="entry name" value="CYTOCHROME P450"/>
    <property type="match status" value="1"/>
</dbReference>
<protein>
    <recommendedName>
        <fullName evidence="11">Cytochrome P450</fullName>
    </recommendedName>
</protein>
<evidence type="ECO:0000256" key="2">
    <source>
        <dbReference type="ARBA" id="ARBA00010617"/>
    </source>
</evidence>
<organism evidence="9 10">
    <name type="scientific">Gomphillus americanus</name>
    <dbReference type="NCBI Taxonomy" id="1940652"/>
    <lineage>
        <taxon>Eukaryota</taxon>
        <taxon>Fungi</taxon>
        <taxon>Dikarya</taxon>
        <taxon>Ascomycota</taxon>
        <taxon>Pezizomycotina</taxon>
        <taxon>Lecanoromycetes</taxon>
        <taxon>OSLEUM clade</taxon>
        <taxon>Ostropomycetidae</taxon>
        <taxon>Ostropales</taxon>
        <taxon>Graphidaceae</taxon>
        <taxon>Gomphilloideae</taxon>
        <taxon>Gomphillus</taxon>
    </lineage>
</organism>
<evidence type="ECO:0000256" key="1">
    <source>
        <dbReference type="ARBA" id="ARBA00001971"/>
    </source>
</evidence>
<dbReference type="InterPro" id="IPR001128">
    <property type="entry name" value="Cyt_P450"/>
</dbReference>
<dbReference type="CDD" id="cd11041">
    <property type="entry name" value="CYP503A1-like"/>
    <property type="match status" value="1"/>
</dbReference>
<evidence type="ECO:0000256" key="8">
    <source>
        <dbReference type="PIRSR" id="PIRSR602403-1"/>
    </source>
</evidence>
<proteinExistence type="inferred from homology"/>
<evidence type="ECO:0000256" key="3">
    <source>
        <dbReference type="ARBA" id="ARBA00022617"/>
    </source>
</evidence>
<keyword evidence="5" id="KW-0560">Oxidoreductase</keyword>
<name>A0A8H3FGB1_9LECA</name>
<accession>A0A8H3FGB1</accession>
<dbReference type="InterPro" id="IPR036396">
    <property type="entry name" value="Cyt_P450_sf"/>
</dbReference>
<evidence type="ECO:0008006" key="11">
    <source>
        <dbReference type="Google" id="ProtNLM"/>
    </source>
</evidence>
<evidence type="ECO:0000256" key="5">
    <source>
        <dbReference type="ARBA" id="ARBA00023002"/>
    </source>
</evidence>
<dbReference type="AlphaFoldDB" id="A0A8H3FGB1"/>
<dbReference type="GO" id="GO:0005506">
    <property type="term" value="F:iron ion binding"/>
    <property type="evidence" value="ECO:0007669"/>
    <property type="project" value="InterPro"/>
</dbReference>
<sequence>MEGMRMVTDPKRLVIDLVRTKLSQNSATIGPMNLELADILSETWKNSPDWHCLDWSMDTITLVSRVAAVIFVGKDLARNPDWQNLTITYTLNVFGAVTALYRWPRFMRGMISHFLTESRTCIAQVNKVRTLVTTIIEQRSLDDLEAAHQDDAASRHEDCIAWLSDLGKHEKFDMGAAQLALAISALHTTSEALRTVLLDLCKNPDLIDPIRREIKSCLNDGVNLAALSKMELLDSVMKESQRFQSASVGIERKVMKDTTLPNGVKLPQGSNIAIDASEMWSAEVHDNPHQFDGYRFWRMRQAGKLAACSFVSSTREHNTFGAGRAICPGRFFVANEIKLILAHVLWKYDIRLKAGYSPKLVRSGFYAMSDLQAQVEVPRRIVNDDLLL</sequence>
<keyword evidence="4 8" id="KW-0479">Metal-binding</keyword>
<keyword evidence="7" id="KW-0503">Monooxygenase</keyword>
<keyword evidence="3 8" id="KW-0349">Heme</keyword>
<dbReference type="GO" id="GO:0016705">
    <property type="term" value="F:oxidoreductase activity, acting on paired donors, with incorporation or reduction of molecular oxygen"/>
    <property type="evidence" value="ECO:0007669"/>
    <property type="project" value="InterPro"/>
</dbReference>
<dbReference type="Proteomes" id="UP000664169">
    <property type="component" value="Unassembled WGS sequence"/>
</dbReference>
<dbReference type="InterPro" id="IPR002403">
    <property type="entry name" value="Cyt_P450_E_grp-IV"/>
</dbReference>
<evidence type="ECO:0000313" key="10">
    <source>
        <dbReference type="Proteomes" id="UP000664169"/>
    </source>
</evidence>
<dbReference type="GO" id="GO:0004497">
    <property type="term" value="F:monooxygenase activity"/>
    <property type="evidence" value="ECO:0007669"/>
    <property type="project" value="UniProtKB-KW"/>
</dbReference>
<dbReference type="PRINTS" id="PR00465">
    <property type="entry name" value="EP450IV"/>
</dbReference>
<dbReference type="Pfam" id="PF00067">
    <property type="entry name" value="p450"/>
    <property type="match status" value="1"/>
</dbReference>